<dbReference type="InterPro" id="IPR020471">
    <property type="entry name" value="AKR"/>
</dbReference>
<dbReference type="Gene3D" id="3.20.20.100">
    <property type="entry name" value="NADP-dependent oxidoreductase domain"/>
    <property type="match status" value="1"/>
</dbReference>
<dbReference type="InterPro" id="IPR036812">
    <property type="entry name" value="NAD(P)_OxRdtase_dom_sf"/>
</dbReference>
<evidence type="ECO:0000313" key="2">
    <source>
        <dbReference type="EMBL" id="XBX81034.1"/>
    </source>
</evidence>
<feature type="domain" description="NADP-dependent oxidoreductase" evidence="1">
    <location>
        <begin position="19"/>
        <end position="321"/>
    </location>
</feature>
<dbReference type="RefSeq" id="WP_350347059.1">
    <property type="nucleotide sequence ID" value="NZ_CP158374.1"/>
</dbReference>
<proteinExistence type="predicted"/>
<gene>
    <name evidence="2" type="ORF">ABIQ69_10455</name>
</gene>
<dbReference type="PANTHER" id="PTHR42686">
    <property type="entry name" value="GH17980P-RELATED"/>
    <property type="match status" value="1"/>
</dbReference>
<dbReference type="Pfam" id="PF00248">
    <property type="entry name" value="Aldo_ket_red"/>
    <property type="match status" value="1"/>
</dbReference>
<dbReference type="GO" id="GO:0016491">
    <property type="term" value="F:oxidoreductase activity"/>
    <property type="evidence" value="ECO:0007669"/>
    <property type="project" value="InterPro"/>
</dbReference>
<reference evidence="2" key="1">
    <citation type="submission" date="2024-05" db="EMBL/GenBank/DDBJ databases">
        <authorList>
            <person name="Yu L."/>
        </authorList>
    </citation>
    <scope>NUCLEOTIDE SEQUENCE</scope>
    <source>
        <strain evidence="2">G08B096</strain>
    </source>
</reference>
<name>A0AAU7W3W9_9MICO</name>
<organism evidence="2">
    <name type="scientific">Agromyces sp. G08B096</name>
    <dbReference type="NCBI Taxonomy" id="3156399"/>
    <lineage>
        <taxon>Bacteria</taxon>
        <taxon>Bacillati</taxon>
        <taxon>Actinomycetota</taxon>
        <taxon>Actinomycetes</taxon>
        <taxon>Micrococcales</taxon>
        <taxon>Microbacteriaceae</taxon>
        <taxon>Agromyces</taxon>
    </lineage>
</organism>
<accession>A0AAU7W3W9</accession>
<dbReference type="CDD" id="cd19152">
    <property type="entry name" value="AKR_AKR15A"/>
    <property type="match status" value="1"/>
</dbReference>
<dbReference type="GO" id="GO:0005829">
    <property type="term" value="C:cytosol"/>
    <property type="evidence" value="ECO:0007669"/>
    <property type="project" value="TreeGrafter"/>
</dbReference>
<dbReference type="AlphaFoldDB" id="A0AAU7W3W9"/>
<dbReference type="InterPro" id="IPR023210">
    <property type="entry name" value="NADP_OxRdtase_dom"/>
</dbReference>
<protein>
    <submittedName>
        <fullName evidence="2">Aldo/keto reductase</fullName>
    </submittedName>
</protein>
<evidence type="ECO:0000259" key="1">
    <source>
        <dbReference type="Pfam" id="PF00248"/>
    </source>
</evidence>
<dbReference type="SUPFAM" id="SSF51430">
    <property type="entry name" value="NAD(P)-linked oxidoreductase"/>
    <property type="match status" value="1"/>
</dbReference>
<dbReference type="EMBL" id="CP158374">
    <property type="protein sequence ID" value="XBX81034.1"/>
    <property type="molecule type" value="Genomic_DNA"/>
</dbReference>
<sequence length="328" mass="35263">MTRAAASAGAAAVAERLGPLAFGGAPIGNLYRPVSDEEAWAALEAAWEGGIRSFDTAPHYGLGLSERRLGRFLRTKPRDEYIVSTKVGRLLEPNPEFTGGDDLADGFAVPDELVRRYDPSEAGVRRSLEESLERLGLDRVDVLYLHDPDVYDLDRGIAEGLPALARLRDEGLVSAVGIGTNDQDAAARAVREGDVDVVMLAGRYTLLEQPAAVDLLPLCERREVAVVAAAPYNSGLLATDEPDPEATYNYGRVPSDVLEHARALAAACRAEGVPLPVAAIRYPLRHPAVRAVAVGTARAEAVRENLARLDQELPSGFWERLADQGLIP</sequence>
<dbReference type="PANTHER" id="PTHR42686:SF1">
    <property type="entry name" value="GH17980P-RELATED"/>
    <property type="match status" value="1"/>
</dbReference>